<dbReference type="AlphaFoldDB" id="A0AAW9Q4W4"/>
<dbReference type="NCBIfam" id="TIGR00278">
    <property type="entry name" value="membrane protein insertion efficiency factor YidD"/>
    <property type="match status" value="1"/>
</dbReference>
<protein>
    <submittedName>
        <fullName evidence="1">Membrane protein insertion efficiency factor YidD</fullName>
    </submittedName>
</protein>
<evidence type="ECO:0000313" key="2">
    <source>
        <dbReference type="Proteomes" id="UP001333818"/>
    </source>
</evidence>
<keyword evidence="2" id="KW-1185">Reference proteome</keyword>
<dbReference type="Proteomes" id="UP001333818">
    <property type="component" value="Unassembled WGS sequence"/>
</dbReference>
<dbReference type="RefSeq" id="WP_330484671.1">
    <property type="nucleotide sequence ID" value="NZ_JAZBJZ010000069.1"/>
</dbReference>
<dbReference type="EMBL" id="JAZBJZ010000069">
    <property type="protein sequence ID" value="MEE3718238.1"/>
    <property type="molecule type" value="Genomic_DNA"/>
</dbReference>
<accession>A0AAW9Q4W4</accession>
<name>A0AAW9Q4W4_9CYAN</name>
<evidence type="ECO:0000313" key="1">
    <source>
        <dbReference type="EMBL" id="MEE3718238.1"/>
    </source>
</evidence>
<reference evidence="1" key="1">
    <citation type="submission" date="2024-01" db="EMBL/GenBank/DDBJ databases">
        <title>Bank of Algae and Cyanobacteria of the Azores (BACA) strain genomes.</title>
        <authorList>
            <person name="Luz R."/>
            <person name="Cordeiro R."/>
            <person name="Fonseca A."/>
            <person name="Goncalves V."/>
        </authorList>
    </citation>
    <scope>NUCLEOTIDE SEQUENCE</scope>
    <source>
        <strain evidence="1">BACA0141</strain>
    </source>
</reference>
<organism evidence="1 2">
    <name type="scientific">Tumidithrix elongata BACA0141</name>
    <dbReference type="NCBI Taxonomy" id="2716417"/>
    <lineage>
        <taxon>Bacteria</taxon>
        <taxon>Bacillati</taxon>
        <taxon>Cyanobacteriota</taxon>
        <taxon>Cyanophyceae</taxon>
        <taxon>Pseudanabaenales</taxon>
        <taxon>Pseudanabaenaceae</taxon>
        <taxon>Tumidithrix</taxon>
        <taxon>Tumidithrix elongata</taxon>
    </lineage>
</organism>
<proteinExistence type="predicted"/>
<dbReference type="InterPro" id="IPR002696">
    <property type="entry name" value="Membr_insert_effic_factor_YidD"/>
</dbReference>
<dbReference type="SMART" id="SM01234">
    <property type="entry name" value="Haemolytic"/>
    <property type="match status" value="1"/>
</dbReference>
<comment type="caution">
    <text evidence="1">The sequence shown here is derived from an EMBL/GenBank/DDBJ whole genome shotgun (WGS) entry which is preliminary data.</text>
</comment>
<sequence length="216" mass="22511">MHTNLLDTTARKIAVTSIAGYQRYISPHKGFSCAHRILHGGESCSQFVKRVIIEEGVMTAVKASRQRFQACKEANQILKARRMGICKKASIQTAGLASTLPSTQSSTRSYHLANISPEPSDPPAEIPEEIPEVPLEGTEAVKAAKKANSSNGCNECGDLGDCSYIGCDVLDDCGSGALNNCSGADCSGCGDCSALDCSGADCSGCGDCGDCGSCSW</sequence>
<gene>
    <name evidence="1" type="primary">yidD</name>
    <name evidence="1" type="ORF">V2H45_15980</name>
</gene>